<dbReference type="Gene3D" id="1.20.120.330">
    <property type="entry name" value="Nucleotidyltransferases domain 2"/>
    <property type="match status" value="1"/>
</dbReference>
<organism evidence="1 2">
    <name type="scientific">Undibacterium rivi</name>
    <dbReference type="NCBI Taxonomy" id="2828729"/>
    <lineage>
        <taxon>Bacteria</taxon>
        <taxon>Pseudomonadati</taxon>
        <taxon>Pseudomonadota</taxon>
        <taxon>Betaproteobacteria</taxon>
        <taxon>Burkholderiales</taxon>
        <taxon>Oxalobacteraceae</taxon>
        <taxon>Undibacterium</taxon>
    </lineage>
</organism>
<evidence type="ECO:0000313" key="1">
    <source>
        <dbReference type="EMBL" id="MBR7793892.1"/>
    </source>
</evidence>
<sequence length="131" mass="14413">MASNSNDLCEYAQANAQALIQSGSVAEPELRAALSRLYYGAFHLCYEFHRNLPLPGSVGSANGKHEQLIASLTNPMIKKDHPQYYVSVAVGKSLRVMCAQRVHADYHLHEDIKIIDVDTSLKACEGLRASI</sequence>
<evidence type="ECO:0000313" key="2">
    <source>
        <dbReference type="Proteomes" id="UP000682982"/>
    </source>
</evidence>
<gene>
    <name evidence="1" type="ORF">KDM87_14960</name>
</gene>
<comment type="caution">
    <text evidence="1">The sequence shown here is derived from an EMBL/GenBank/DDBJ whole genome shotgun (WGS) entry which is preliminary data.</text>
</comment>
<proteinExistence type="predicted"/>
<protein>
    <recommendedName>
        <fullName evidence="3">HEPN domain-containing protein</fullName>
    </recommendedName>
</protein>
<name>A0ABS5H5R3_9BURK</name>
<dbReference type="Proteomes" id="UP000682982">
    <property type="component" value="Unassembled WGS sequence"/>
</dbReference>
<dbReference type="EMBL" id="JAGSPK010000005">
    <property type="protein sequence ID" value="MBR7793892.1"/>
    <property type="molecule type" value="Genomic_DNA"/>
</dbReference>
<dbReference type="RefSeq" id="WP_212679816.1">
    <property type="nucleotide sequence ID" value="NZ_JAGSPK010000005.1"/>
</dbReference>
<keyword evidence="2" id="KW-1185">Reference proteome</keyword>
<reference evidence="1 2" key="1">
    <citation type="submission" date="2021-04" db="EMBL/GenBank/DDBJ databases">
        <title>novel species isolated from subtropical streams in China.</title>
        <authorList>
            <person name="Lu H."/>
        </authorList>
    </citation>
    <scope>NUCLEOTIDE SEQUENCE [LARGE SCALE GENOMIC DNA]</scope>
    <source>
        <strain evidence="1 2">FT147W</strain>
    </source>
</reference>
<accession>A0ABS5H5R3</accession>
<evidence type="ECO:0008006" key="3">
    <source>
        <dbReference type="Google" id="ProtNLM"/>
    </source>
</evidence>